<dbReference type="Proteomes" id="UP001061862">
    <property type="component" value="Chromosome"/>
</dbReference>
<accession>A0ABY6CF16</accession>
<gene>
    <name evidence="1" type="ORF">N8A98_04185</name>
</gene>
<evidence type="ECO:0000313" key="1">
    <source>
        <dbReference type="EMBL" id="UXN70403.1"/>
    </source>
</evidence>
<sequence length="202" mass="22149">MSKQPSSRGGTTKVRFMLLEAEGAESDLTQIFSAIQSAVKPSTTIIQQRLTAAPVEQMLVSDGTDGSLVEEYADDDLVEVDKPQRNKPKASRKPTTPEVLDLDFDADVSLKSFADIHNAIDSDVDRYLVIAAWFKEHRDTSAVTTAHIYTGYRTLEWPAGIEDFGSVLRYLKSQKLMASGNRGEYAINHLGLAKVKKLASGG</sequence>
<reference evidence="1 2" key="1">
    <citation type="submission" date="2022-09" db="EMBL/GenBank/DDBJ databases">
        <title>Interaction between co-microsymbionts with complementary sets of symbiotic genes in legume-rhizobium systems.</title>
        <authorList>
            <person name="Safronova V."/>
            <person name="Sazanova A."/>
            <person name="Afonin A."/>
            <person name="Chirak E."/>
        </authorList>
    </citation>
    <scope>NUCLEOTIDE SEQUENCE [LARGE SCALE GENOMIC DNA]</scope>
    <source>
        <strain evidence="1 2">A18/4-1</strain>
    </source>
</reference>
<protein>
    <submittedName>
        <fullName evidence="1">Uncharacterized protein</fullName>
    </submittedName>
</protein>
<name>A0ABY6CF16_9HYPH</name>
<evidence type="ECO:0000313" key="2">
    <source>
        <dbReference type="Proteomes" id="UP001061862"/>
    </source>
</evidence>
<proteinExistence type="predicted"/>
<dbReference type="EMBL" id="CP104965">
    <property type="protein sequence ID" value="UXN70403.1"/>
    <property type="molecule type" value="Genomic_DNA"/>
</dbReference>
<organism evidence="1 2">
    <name type="scientific">Devosia neptuniae</name>
    <dbReference type="NCBI Taxonomy" id="191302"/>
    <lineage>
        <taxon>Bacteria</taxon>
        <taxon>Pseudomonadati</taxon>
        <taxon>Pseudomonadota</taxon>
        <taxon>Alphaproteobacteria</taxon>
        <taxon>Hyphomicrobiales</taxon>
        <taxon>Devosiaceae</taxon>
        <taxon>Devosia</taxon>
    </lineage>
</organism>
<keyword evidence="2" id="KW-1185">Reference proteome</keyword>
<dbReference type="RefSeq" id="WP_262169432.1">
    <property type="nucleotide sequence ID" value="NZ_CP104965.1"/>
</dbReference>